<evidence type="ECO:0000313" key="1">
    <source>
        <dbReference type="EMBL" id="CAH0393343.1"/>
    </source>
</evidence>
<dbReference type="InterPro" id="IPR036412">
    <property type="entry name" value="HAD-like_sf"/>
</dbReference>
<dbReference type="SUPFAM" id="SSF56784">
    <property type="entry name" value="HAD-like"/>
    <property type="match status" value="1"/>
</dbReference>
<dbReference type="InterPro" id="IPR023198">
    <property type="entry name" value="PGP-like_dom2"/>
</dbReference>
<reference evidence="1" key="1">
    <citation type="submission" date="2021-12" db="EMBL/GenBank/DDBJ databases">
        <authorList>
            <person name="King R."/>
        </authorList>
    </citation>
    <scope>NUCLEOTIDE SEQUENCE</scope>
</reference>
<dbReference type="AlphaFoldDB" id="A0A9P0AJV4"/>
<keyword evidence="2" id="KW-1185">Reference proteome</keyword>
<dbReference type="SFLD" id="SFLDG01135">
    <property type="entry name" value="C1.5.6:_HAD__Beta-PGM__Phospha"/>
    <property type="match status" value="1"/>
</dbReference>
<dbReference type="InterPro" id="IPR023214">
    <property type="entry name" value="HAD_sf"/>
</dbReference>
<dbReference type="InterPro" id="IPR006439">
    <property type="entry name" value="HAD-SF_hydro_IA"/>
</dbReference>
<dbReference type="Gene3D" id="3.40.50.1000">
    <property type="entry name" value="HAD superfamily/HAD-like"/>
    <property type="match status" value="1"/>
</dbReference>
<organism evidence="1 2">
    <name type="scientific">Bemisia tabaci</name>
    <name type="common">Sweetpotato whitefly</name>
    <name type="synonym">Aleurodes tabaci</name>
    <dbReference type="NCBI Taxonomy" id="7038"/>
    <lineage>
        <taxon>Eukaryota</taxon>
        <taxon>Metazoa</taxon>
        <taxon>Ecdysozoa</taxon>
        <taxon>Arthropoda</taxon>
        <taxon>Hexapoda</taxon>
        <taxon>Insecta</taxon>
        <taxon>Pterygota</taxon>
        <taxon>Neoptera</taxon>
        <taxon>Paraneoptera</taxon>
        <taxon>Hemiptera</taxon>
        <taxon>Sternorrhyncha</taxon>
        <taxon>Aleyrodoidea</taxon>
        <taxon>Aleyrodidae</taxon>
        <taxon>Aleyrodinae</taxon>
        <taxon>Bemisia</taxon>
    </lineage>
</organism>
<gene>
    <name evidence="1" type="ORF">BEMITA_LOCUS11758</name>
</gene>
<dbReference type="NCBIfam" id="TIGR01509">
    <property type="entry name" value="HAD-SF-IA-v3"/>
    <property type="match status" value="1"/>
</dbReference>
<evidence type="ECO:0000313" key="2">
    <source>
        <dbReference type="Proteomes" id="UP001152759"/>
    </source>
</evidence>
<dbReference type="OrthoDB" id="40579at2759"/>
<evidence type="ECO:0008006" key="3">
    <source>
        <dbReference type="Google" id="ProtNLM"/>
    </source>
</evidence>
<proteinExistence type="predicted"/>
<dbReference type="KEGG" id="btab:109042372"/>
<dbReference type="PANTHER" id="PTHR18901">
    <property type="entry name" value="2-DEOXYGLUCOSE-6-PHOSPHATE PHOSPHATASE 2"/>
    <property type="match status" value="1"/>
</dbReference>
<protein>
    <recommendedName>
        <fullName evidence="3">Pseudouridine-5'-phosphatase</fullName>
    </recommendedName>
</protein>
<dbReference type="GO" id="GO:0016791">
    <property type="term" value="F:phosphatase activity"/>
    <property type="evidence" value="ECO:0007669"/>
    <property type="project" value="TreeGrafter"/>
</dbReference>
<accession>A0A9P0AJV4</accession>
<name>A0A9P0AJV4_BEMTA</name>
<dbReference type="EMBL" id="OU963868">
    <property type="protein sequence ID" value="CAH0393343.1"/>
    <property type="molecule type" value="Genomic_DNA"/>
</dbReference>
<dbReference type="PANTHER" id="PTHR18901:SF38">
    <property type="entry name" value="PSEUDOURIDINE-5'-PHOSPHATASE"/>
    <property type="match status" value="1"/>
</dbReference>
<dbReference type="SFLD" id="SFLDG01129">
    <property type="entry name" value="C1.5:_HAD__Beta-PGM__Phosphata"/>
    <property type="match status" value="1"/>
</dbReference>
<sequence>MANFKPVTHVIFDMDGLLLDTEKIYLKTFSEVLGKYGKEYLDEVRVKVMGTQPKDTFRIIKENTGVDVSPEQLGEEIHGLLRERMHLAQFMPGAERLIRHLKNNNIPIAVATSSGKDTFEIKTSNHRQIFDLFHHIVVGSSDPEVKQGKPAPDIFLICASRFDEKPSPDQCLVFEDAPNGVQAASSAGMQVIMVPDAIVPPEKRTLATKVLKSLEEFKPEEFGLPPFSD</sequence>
<dbReference type="Proteomes" id="UP001152759">
    <property type="component" value="Chromosome 7"/>
</dbReference>
<dbReference type="InterPro" id="IPR041492">
    <property type="entry name" value="HAD_2"/>
</dbReference>
<dbReference type="SFLD" id="SFLDS00003">
    <property type="entry name" value="Haloacid_Dehalogenase"/>
    <property type="match status" value="1"/>
</dbReference>
<dbReference type="Pfam" id="PF13419">
    <property type="entry name" value="HAD_2"/>
    <property type="match status" value="1"/>
</dbReference>
<dbReference type="Gene3D" id="1.10.150.240">
    <property type="entry name" value="Putative phosphatase, domain 2"/>
    <property type="match status" value="1"/>
</dbReference>
<dbReference type="FunFam" id="3.40.50.1000:FF:000055">
    <property type="entry name" value="Haloacid dehalogenase-like hydrolase family protein"/>
    <property type="match status" value="1"/>
</dbReference>